<dbReference type="OrthoDB" id="6229058at2759"/>
<evidence type="ECO:0000256" key="5">
    <source>
        <dbReference type="PROSITE-ProRule" id="PRU00076"/>
    </source>
</evidence>
<reference evidence="6" key="1">
    <citation type="submission" date="2020-04" db="EMBL/GenBank/DDBJ databases">
        <authorList>
            <person name="Alioto T."/>
            <person name="Alioto T."/>
            <person name="Gomez Garrido J."/>
        </authorList>
    </citation>
    <scope>NUCLEOTIDE SEQUENCE</scope>
    <source>
        <strain evidence="6">A484AB</strain>
    </source>
</reference>
<feature type="non-terminal residue" evidence="6">
    <location>
        <position position="156"/>
    </location>
</feature>
<dbReference type="EMBL" id="CACRXK020002060">
    <property type="protein sequence ID" value="CAB3992482.1"/>
    <property type="molecule type" value="Genomic_DNA"/>
</dbReference>
<evidence type="ECO:0000256" key="3">
    <source>
        <dbReference type="ARBA" id="ARBA00022737"/>
    </source>
</evidence>
<organism evidence="6 7">
    <name type="scientific">Paramuricea clavata</name>
    <name type="common">Red gorgonian</name>
    <name type="synonym">Violescent sea-whip</name>
    <dbReference type="NCBI Taxonomy" id="317549"/>
    <lineage>
        <taxon>Eukaryota</taxon>
        <taxon>Metazoa</taxon>
        <taxon>Cnidaria</taxon>
        <taxon>Anthozoa</taxon>
        <taxon>Octocorallia</taxon>
        <taxon>Malacalcyonacea</taxon>
        <taxon>Plexauridae</taxon>
        <taxon>Paramuricea</taxon>
    </lineage>
</organism>
<dbReference type="PANTHER" id="PTHR24039:SF58">
    <property type="entry name" value="EGF-LIKE DOMAIN-CONTAINING PROTEIN"/>
    <property type="match status" value="1"/>
</dbReference>
<dbReference type="Gene3D" id="2.10.25.10">
    <property type="entry name" value="Laminin"/>
    <property type="match status" value="2"/>
</dbReference>
<dbReference type="PROSITE" id="PS00010">
    <property type="entry name" value="ASX_HYDROXYL"/>
    <property type="match status" value="1"/>
</dbReference>
<name>A0A6S7GRD4_PARCT</name>
<evidence type="ECO:0000256" key="4">
    <source>
        <dbReference type="ARBA" id="ARBA00023157"/>
    </source>
</evidence>
<dbReference type="InterPro" id="IPR024731">
    <property type="entry name" value="NELL2-like_EGF"/>
</dbReference>
<comment type="caution">
    <text evidence="5">Lacks conserved residue(s) required for the propagation of feature annotation.</text>
</comment>
<evidence type="ECO:0000313" key="7">
    <source>
        <dbReference type="Proteomes" id="UP001152795"/>
    </source>
</evidence>
<dbReference type="AlphaFoldDB" id="A0A6S7GRD4"/>
<dbReference type="FunFam" id="2.10.25.10:FF:000038">
    <property type="entry name" value="Fibrillin 2"/>
    <property type="match status" value="1"/>
</dbReference>
<dbReference type="InterPro" id="IPR018097">
    <property type="entry name" value="EGF_Ca-bd_CS"/>
</dbReference>
<protein>
    <submittedName>
        <fullName evidence="6">Microneme 4</fullName>
    </submittedName>
</protein>
<evidence type="ECO:0000256" key="1">
    <source>
        <dbReference type="ARBA" id="ARBA00022536"/>
    </source>
</evidence>
<comment type="caution">
    <text evidence="6">The sequence shown here is derived from an EMBL/GenBank/DDBJ whole genome shotgun (WGS) entry which is preliminary data.</text>
</comment>
<keyword evidence="3" id="KW-0677">Repeat</keyword>
<dbReference type="PANTHER" id="PTHR24039">
    <property type="entry name" value="FIBRILLIN-RELATED"/>
    <property type="match status" value="1"/>
</dbReference>
<dbReference type="InterPro" id="IPR000152">
    <property type="entry name" value="EGF-type_Asp/Asn_hydroxyl_site"/>
</dbReference>
<evidence type="ECO:0000256" key="2">
    <source>
        <dbReference type="ARBA" id="ARBA00022729"/>
    </source>
</evidence>
<dbReference type="SUPFAM" id="SSF57196">
    <property type="entry name" value="EGF/Laminin"/>
    <property type="match status" value="1"/>
</dbReference>
<proteinExistence type="predicted"/>
<dbReference type="InterPro" id="IPR001881">
    <property type="entry name" value="EGF-like_Ca-bd_dom"/>
</dbReference>
<dbReference type="PROSITE" id="PS01187">
    <property type="entry name" value="EGF_CA"/>
    <property type="match status" value="1"/>
</dbReference>
<dbReference type="Proteomes" id="UP001152795">
    <property type="component" value="Unassembled WGS sequence"/>
</dbReference>
<dbReference type="PROSITE" id="PS01186">
    <property type="entry name" value="EGF_2"/>
    <property type="match status" value="1"/>
</dbReference>
<dbReference type="InterPro" id="IPR000742">
    <property type="entry name" value="EGF"/>
</dbReference>
<sequence>MDNRIITGDQNIAACFNDYFATIGPKLAENITENGADPLRFVSPIKNDFCFKNINASELSDTLAQIKTKKSPGIDVFDPCAQNNCDGNAECTANKDNLFNCTCNSGYSGNGTFCEDIDECNGDTWPCHVNATCANDIGNFTCTCKDGFEGNGTHCD</sequence>
<keyword evidence="7" id="KW-1185">Reference proteome</keyword>
<dbReference type="GO" id="GO:0005509">
    <property type="term" value="F:calcium ion binding"/>
    <property type="evidence" value="ECO:0007669"/>
    <property type="project" value="InterPro"/>
</dbReference>
<dbReference type="SMART" id="SM00181">
    <property type="entry name" value="EGF"/>
    <property type="match status" value="2"/>
</dbReference>
<evidence type="ECO:0000313" key="6">
    <source>
        <dbReference type="EMBL" id="CAB3992482.1"/>
    </source>
</evidence>
<accession>A0A6S7GRD4</accession>
<keyword evidence="4" id="KW-1015">Disulfide bond</keyword>
<dbReference type="Pfam" id="PF12947">
    <property type="entry name" value="EGF_3"/>
    <property type="match status" value="2"/>
</dbReference>
<dbReference type="SMART" id="SM00179">
    <property type="entry name" value="EGF_CA"/>
    <property type="match status" value="2"/>
</dbReference>
<dbReference type="PROSITE" id="PS50026">
    <property type="entry name" value="EGF_3"/>
    <property type="match status" value="2"/>
</dbReference>
<gene>
    <name evidence="6" type="ORF">PACLA_8A012088</name>
</gene>
<keyword evidence="2" id="KW-0732">Signal</keyword>
<dbReference type="CDD" id="cd00054">
    <property type="entry name" value="EGF_CA"/>
    <property type="match status" value="1"/>
</dbReference>
<keyword evidence="1 5" id="KW-0245">EGF-like domain</keyword>